<dbReference type="Gene3D" id="1.25.10.10">
    <property type="entry name" value="Leucine-rich Repeat Variant"/>
    <property type="match status" value="2"/>
</dbReference>
<accession>A0A067RIZ7</accession>
<dbReference type="InterPro" id="IPR046523">
    <property type="entry name" value="UTP20_dom"/>
</dbReference>
<dbReference type="FunCoup" id="A0A067RIZ7">
    <property type="interactions" value="1548"/>
</dbReference>
<evidence type="ECO:0000259" key="2">
    <source>
        <dbReference type="Pfam" id="PF07539"/>
    </source>
</evidence>
<dbReference type="Pfam" id="PF07539">
    <property type="entry name" value="UTP20_N"/>
    <property type="match status" value="1"/>
</dbReference>
<dbReference type="InterPro" id="IPR016024">
    <property type="entry name" value="ARM-type_fold"/>
</dbReference>
<dbReference type="SUPFAM" id="SSF48371">
    <property type="entry name" value="ARM repeat"/>
    <property type="match status" value="3"/>
</dbReference>
<reference evidence="5 6" key="1">
    <citation type="journal article" date="2014" name="Nat. Commun.">
        <title>Molecular traces of alternative social organization in a termite genome.</title>
        <authorList>
            <person name="Terrapon N."/>
            <person name="Li C."/>
            <person name="Robertson H.M."/>
            <person name="Ji L."/>
            <person name="Meng X."/>
            <person name="Booth W."/>
            <person name="Chen Z."/>
            <person name="Childers C.P."/>
            <person name="Glastad K.M."/>
            <person name="Gokhale K."/>
            <person name="Gowin J."/>
            <person name="Gronenberg W."/>
            <person name="Hermansen R.A."/>
            <person name="Hu H."/>
            <person name="Hunt B.G."/>
            <person name="Huylmans A.K."/>
            <person name="Khalil S.M."/>
            <person name="Mitchell R.D."/>
            <person name="Munoz-Torres M.C."/>
            <person name="Mustard J.A."/>
            <person name="Pan H."/>
            <person name="Reese J.T."/>
            <person name="Scharf M.E."/>
            <person name="Sun F."/>
            <person name="Vogel H."/>
            <person name="Xiao J."/>
            <person name="Yang W."/>
            <person name="Yang Z."/>
            <person name="Yang Z."/>
            <person name="Zhou J."/>
            <person name="Zhu J."/>
            <person name="Brent C.S."/>
            <person name="Elsik C.G."/>
            <person name="Goodisman M.A."/>
            <person name="Liberles D.A."/>
            <person name="Roe R.M."/>
            <person name="Vargo E.L."/>
            <person name="Vilcinskas A."/>
            <person name="Wang J."/>
            <person name="Bornberg-Bauer E."/>
            <person name="Korb J."/>
            <person name="Zhang G."/>
            <person name="Liebig J."/>
        </authorList>
    </citation>
    <scope>NUCLEOTIDE SEQUENCE [LARGE SCALE GENOMIC DNA]</scope>
    <source>
        <tissue evidence="5">Whole organism</tissue>
    </source>
</reference>
<dbReference type="STRING" id="136037.A0A067RIZ7"/>
<evidence type="ECO:0000256" key="1">
    <source>
        <dbReference type="SAM" id="MobiDB-lite"/>
    </source>
</evidence>
<feature type="domain" description="U3 small nucleolar RNA-associated protein 20 C-terminal" evidence="4">
    <location>
        <begin position="2215"/>
        <end position="2582"/>
    </location>
</feature>
<feature type="domain" description="U3 small nucleolar RNA-associated protein 20" evidence="3">
    <location>
        <begin position="1640"/>
        <end position="1857"/>
    </location>
</feature>
<evidence type="ECO:0000313" key="5">
    <source>
        <dbReference type="EMBL" id="KDR19264.1"/>
    </source>
</evidence>
<feature type="domain" description="U3 small nucleolar RNA-associated protein 20 N-terminal" evidence="2">
    <location>
        <begin position="685"/>
        <end position="1317"/>
    </location>
</feature>
<dbReference type="PANTHER" id="PTHR17695">
    <property type="entry name" value="SMALL SUBUNIT PROCESSOME COMPONENT 20 HOMOLOG"/>
    <property type="match status" value="1"/>
</dbReference>
<dbReference type="GO" id="GO:0030686">
    <property type="term" value="C:90S preribosome"/>
    <property type="evidence" value="ECO:0007669"/>
    <property type="project" value="TreeGrafter"/>
</dbReference>
<name>A0A067RIZ7_ZOONE</name>
<gene>
    <name evidence="5" type="ORF">L798_06684</name>
</gene>
<feature type="compositionally biased region" description="Polar residues" evidence="1">
    <location>
        <begin position="1508"/>
        <end position="1517"/>
    </location>
</feature>
<dbReference type="Pfam" id="PF23099">
    <property type="entry name" value="UTP20_C"/>
    <property type="match status" value="1"/>
</dbReference>
<evidence type="ECO:0000259" key="4">
    <source>
        <dbReference type="Pfam" id="PF23099"/>
    </source>
</evidence>
<protein>
    <submittedName>
        <fullName evidence="5">Small subunit processome component 20-like protein</fullName>
    </submittedName>
</protein>
<dbReference type="InParanoid" id="A0A067RIZ7"/>
<dbReference type="eggNOG" id="KOG1823">
    <property type="taxonomic scope" value="Eukaryota"/>
</dbReference>
<sequence>MHGVSGQFHSCADTMLPLVFEMLTDKSVPQSLLFEVLGCMVAAIVKFIQPKKGGLFWTSAFKTLGSFLSGWEKDDADVREPVCLILKLVLQAVSYRNAVFVSDPAGVAQQIIELLKLELLPEDILLVSSEVAAALLMSPVLSLPQEYASRIILKVLAVPHTSVLLMFVQKVLTYPAFEVLVLPHLMHHCPILSLNDSTVDDAGINHDFLNLLTRMILHKAPLCRTGMDLKCWHQYPLNFTNSTLRSVAVPGLFLNVLRVTDVDELLQRIDDFLCVTICLPHIKPLDRDVAVKLLKNVMMLLCSSLKQISNGVESETKLPENMQLQRTSNLNEVIESEERIQIVLLVLATVLETVIHITQNETLKEICDVNVLLDSLLPYVCHPKYLSALRALDLYLTACKLETEDFYCLELFEKLLSELMQNLSSPFHEIRLLTSHVLSLFEQSDGSGRIIHWPIFSLCLSAELVPPTVHEYRNKLQHLENLDFTATHTHLLKYPKYNKVPVHFLLGNLYINFQLLWEPTSKFIASYAHGMDMTEFWEVFREKLCLATQQIKCHSQERSSFFPLKCEFLLDFFSILNQLDDKPDYANYRLLLWKAMTGFPEICETRNRDVCPLFLTFLEEEYFKSNADVAYSWNIKLRSASLEDTEVDDTEIMETEELIEETEVTAVKRELTKLPKPSQSSPRAMLKTLLAQMNIFSKIKNPRSIHRETELKKVYFDLLTHKNPEVQKMALDCLMSYKYKYLIPYREHLYGLINDRTLKTELTVFRIDKESELIQAEHRSELMPFIMRIMYSKMLIKTGIKSGSGQLRRSIVLRFLAGCHESEMLLFVEMAFKKYAKFMKDDPVPMVDSVLSTLDLEHIIPPRHLQSSANLLSIILDKFGRLMGQRLLPYLLRVLFCISAIVQGALARRNEVHPGYLRTLLTLRNSCQGIAAHFFEHFDNYAWSEIEVDIIFRILVWPWLEKLPVDGINSPTALLKLFLVWSKHPRYFVLLAKHADGNKSLTPLPYIMNLLLRTQTHPSVTTSIMELVQRLLTLQDHQEERSQGSDVAPDIPVTPKLEVDSDAVTKLSLCEKLNYGSCLLLPHIPVILEYLEHKLGSMKNRSLSQRDLMVLSRTTELVWDASTSDTLLRLLLPLLRKKTHTGEETVSHLLITLNNLFKNVTHPEKHLRSLAPLFGQVSSPGPRKLLIELLMTIAECSIEERKARLFASAHLISKLNAFDAKWVEQPDFNQRLDGFKEVHEMLEKGQIDSDLGVIIIHNCFHFLRTEKDLSLKDSAGYCLRKVAPAVCLLYRHMASEVEFLVSDSVLPLVRAGIRDRNETVQHESVKLLGEMARECNELHPVLQDLSKLANKDDPEVDFFENLLHLQSHRKSRALLKFCQVAKELMKAPTSRTLTHFILPLASAFLCSEKYAHKNNIVDAAVETVGTVCRLLPWHQYETILRFYLAKLRYHSDYQKQLVRTVVAILDAFHFNLSRAQISATQNENEDVKKEDVKVMDVEESHKKELASTEFSDPSENVSAVPVQKGEEEMGENGTVDSTEITDNKTIEEARPEELADRLESLLDLEDDASKVEEKEPEPTCEVLSDPIPAISKVTALNKSVATHVVQIITTGLLPQIHRVMAQLTQEEMSHKVNKKRTASDKEEEGILRVPIALAAVKLLQQLPSHMLEQNLPGILMKLCTFLKSRLESIRRVTRETLQKIMLTLGPKYLGILLHEMSSMLTRGYQVHVLIYTIHAVLVSLKNLFQPDSIDCCLQSILELCKKDLFGAVAEEKEVNQITGKLQEARTTKSYDTFQILAQFITEKCVLDLILPIQEILMHSHSFKVIHKCSECLRRVVLGLADNTFVSVESLLVFTYGIASESIPDLVSRLKKEEITPVQKELLARQRPDSFIIPQAPRNRLGSNITARTSAKTNAHILVEFGLRLFHIILKREKLRTGDFRSFVDPIVLVLCDCLKAHHIKLTTVALHCMSWVLRMDLPALRENIQNICASVFKLLHKYAAAGLSKGDNFDLVVAAFKVVAVLVRDVKYHIIGPEQMKTLLLYAEQDMHDFNRQATAFALLKAVLARKLVAPEMHDVMEKVAKLSITSEFSHVRLQARQVFHQFLMDYPLGKKLQRHLSFYISQLNYEVQSGRESALEMVLSVITSFPIDILTARSGLLFITLGAQLVNDDSPECRKMVAHCIRTMLERLDTNARNQLFDIVIIWMKDKKVEHSQLAVQLCGIFVTVEKSDFENRLPALFSLILQQFNLDAIDGNLPGRFVRIARKNDNQTEVEKNQQMGDHLLFQLLQLLLKMCTCCPDILTEPKWQEDMETVGENVHGLLAHPHEWVRLAAAQLLGHIFSSLDAKNIAVAVTSRHHSVSRKDCGYFYHDTRQRIKSLVLDLCSQLQTGEVGAELVEQVVKDLVFLGRVLKNVSLEGQIDENEEQDSDESDNQIKLSLLWMIRRMRKIVNIEVVQSPKSTTMRTAVFKWIGAIVLDLGREGLPPLAYQLLAPLARELVSSDESGTEKQLHQLAKQVSDLIKKKLGMEVYTRLLSRLQIKLATRRADRKKLRAQEVLTEPEKAAKRKIKKHLKKREVKKKRIEKIKFKRNVRSTR</sequence>
<dbReference type="InterPro" id="IPR052575">
    <property type="entry name" value="SSU_processome_comp_20"/>
</dbReference>
<dbReference type="InterPro" id="IPR011430">
    <property type="entry name" value="UTP20_N"/>
</dbReference>
<dbReference type="InterPro" id="IPR057525">
    <property type="entry name" value="UTP20_C"/>
</dbReference>
<evidence type="ECO:0000259" key="3">
    <source>
        <dbReference type="Pfam" id="PF20416"/>
    </source>
</evidence>
<proteinExistence type="predicted"/>
<organism evidence="5 6">
    <name type="scientific">Zootermopsis nevadensis</name>
    <name type="common">Dampwood termite</name>
    <dbReference type="NCBI Taxonomy" id="136037"/>
    <lineage>
        <taxon>Eukaryota</taxon>
        <taxon>Metazoa</taxon>
        <taxon>Ecdysozoa</taxon>
        <taxon>Arthropoda</taxon>
        <taxon>Hexapoda</taxon>
        <taxon>Insecta</taxon>
        <taxon>Pterygota</taxon>
        <taxon>Neoptera</taxon>
        <taxon>Polyneoptera</taxon>
        <taxon>Dictyoptera</taxon>
        <taxon>Blattodea</taxon>
        <taxon>Blattoidea</taxon>
        <taxon>Termitoidae</taxon>
        <taxon>Termopsidae</taxon>
        <taxon>Zootermopsis</taxon>
    </lineage>
</organism>
<keyword evidence="6" id="KW-1185">Reference proteome</keyword>
<dbReference type="Proteomes" id="UP000027135">
    <property type="component" value="Unassembled WGS sequence"/>
</dbReference>
<dbReference type="GO" id="GO:0032040">
    <property type="term" value="C:small-subunit processome"/>
    <property type="evidence" value="ECO:0007669"/>
    <property type="project" value="TreeGrafter"/>
</dbReference>
<feature type="region of interest" description="Disordered" evidence="1">
    <location>
        <begin position="1502"/>
        <end position="1537"/>
    </location>
</feature>
<dbReference type="EMBL" id="KK852656">
    <property type="protein sequence ID" value="KDR19264.1"/>
    <property type="molecule type" value="Genomic_DNA"/>
</dbReference>
<evidence type="ECO:0000313" key="6">
    <source>
        <dbReference type="Proteomes" id="UP000027135"/>
    </source>
</evidence>
<dbReference type="Pfam" id="PF20416">
    <property type="entry name" value="UTP20"/>
    <property type="match status" value="1"/>
</dbReference>
<dbReference type="OMA" id="CYKSCVQ"/>
<dbReference type="PANTHER" id="PTHR17695:SF11">
    <property type="entry name" value="SMALL SUBUNIT PROCESSOME COMPONENT 20 HOMOLOG"/>
    <property type="match status" value="1"/>
</dbReference>
<dbReference type="InterPro" id="IPR011989">
    <property type="entry name" value="ARM-like"/>
</dbReference>